<accession>A0ABT8FZ30</accession>
<dbReference type="RefSeq" id="WP_301126340.1">
    <property type="nucleotide sequence ID" value="NZ_JAUHPV010000002.1"/>
</dbReference>
<protein>
    <submittedName>
        <fullName evidence="2">Uncharacterized protein</fullName>
    </submittedName>
</protein>
<evidence type="ECO:0000256" key="1">
    <source>
        <dbReference type="SAM" id="SignalP"/>
    </source>
</evidence>
<feature type="chain" id="PRO_5045055028" evidence="1">
    <location>
        <begin position="23"/>
        <end position="168"/>
    </location>
</feature>
<proteinExistence type="predicted"/>
<reference evidence="2" key="1">
    <citation type="submission" date="2023-06" db="EMBL/GenBank/DDBJ databases">
        <title>SYSU T00b26.</title>
        <authorList>
            <person name="Gao L."/>
            <person name="Fang B.-Z."/>
            <person name="Li W.-J."/>
        </authorList>
    </citation>
    <scope>NUCLEOTIDE SEQUENCE</scope>
    <source>
        <strain evidence="2">SYSU T00b26</strain>
    </source>
</reference>
<gene>
    <name evidence="2" type="ORF">QQX04_03555</name>
</gene>
<evidence type="ECO:0000313" key="3">
    <source>
        <dbReference type="Proteomes" id="UP001172738"/>
    </source>
</evidence>
<organism evidence="2 3">
    <name type="scientific">Demequina zhanjiangensis</name>
    <dbReference type="NCBI Taxonomy" id="3051659"/>
    <lineage>
        <taxon>Bacteria</taxon>
        <taxon>Bacillati</taxon>
        <taxon>Actinomycetota</taxon>
        <taxon>Actinomycetes</taxon>
        <taxon>Micrococcales</taxon>
        <taxon>Demequinaceae</taxon>
        <taxon>Demequina</taxon>
    </lineage>
</organism>
<comment type="caution">
    <text evidence="2">The sequence shown here is derived from an EMBL/GenBank/DDBJ whole genome shotgun (WGS) entry which is preliminary data.</text>
</comment>
<evidence type="ECO:0000313" key="2">
    <source>
        <dbReference type="EMBL" id="MDN4472068.1"/>
    </source>
</evidence>
<keyword evidence="3" id="KW-1185">Reference proteome</keyword>
<dbReference type="Proteomes" id="UP001172738">
    <property type="component" value="Unassembled WGS sequence"/>
</dbReference>
<keyword evidence="1" id="KW-0732">Signal</keyword>
<name>A0ABT8FZ30_9MICO</name>
<feature type="signal peptide" evidence="1">
    <location>
        <begin position="1"/>
        <end position="22"/>
    </location>
</feature>
<dbReference type="EMBL" id="JAUHPV010000002">
    <property type="protein sequence ID" value="MDN4472068.1"/>
    <property type="molecule type" value="Genomic_DNA"/>
</dbReference>
<dbReference type="PROSITE" id="PS51257">
    <property type="entry name" value="PROKAR_LIPOPROTEIN"/>
    <property type="match status" value="1"/>
</dbReference>
<sequence>MNARISTLRTALPLALCALALAACSTTDDTADAASAAAQATGSAMAEGGTRIAVTLTFEGETCTYDGPSEAAAGTVELTFVNNTEGYGTAELFGLDEGYSHEDAVAALAERTDGGWPSWMREIGAYDLTPAGETNVWTKDLDPGAYAAFCVDTSPKEAFAAGGLTLTE</sequence>